<dbReference type="NCBIfam" id="TIGR00407">
    <property type="entry name" value="proA"/>
    <property type="match status" value="1"/>
</dbReference>
<keyword evidence="5" id="KW-0521">NADP</keyword>
<proteinExistence type="inferred from homology"/>
<evidence type="ECO:0000256" key="2">
    <source>
        <dbReference type="ARBA" id="ARBA00013002"/>
    </source>
</evidence>
<accession>A0A8J4CXL7</accession>
<feature type="region of interest" description="Disordered" evidence="8">
    <location>
        <begin position="636"/>
        <end position="661"/>
    </location>
</feature>
<dbReference type="EMBL" id="BNCQ01000052">
    <property type="protein sequence ID" value="GIM13888.1"/>
    <property type="molecule type" value="Genomic_DNA"/>
</dbReference>
<evidence type="ECO:0000256" key="8">
    <source>
        <dbReference type="SAM" id="MobiDB-lite"/>
    </source>
</evidence>
<dbReference type="Gene3D" id="3.40.605.10">
    <property type="entry name" value="Aldehyde Dehydrogenase, Chain A, domain 1"/>
    <property type="match status" value="1"/>
</dbReference>
<dbReference type="PROSITE" id="PS01223">
    <property type="entry name" value="PROA"/>
    <property type="match status" value="1"/>
</dbReference>
<evidence type="ECO:0000256" key="7">
    <source>
        <dbReference type="ARBA" id="ARBA00049024"/>
    </source>
</evidence>
<evidence type="ECO:0000313" key="10">
    <source>
        <dbReference type="EMBL" id="GIL88830.1"/>
    </source>
</evidence>
<dbReference type="InterPro" id="IPR015590">
    <property type="entry name" value="Aldehyde_DH_dom"/>
</dbReference>
<evidence type="ECO:0000256" key="5">
    <source>
        <dbReference type="ARBA" id="ARBA00022857"/>
    </source>
</evidence>
<evidence type="ECO:0000313" key="11">
    <source>
        <dbReference type="EMBL" id="GIM13888.1"/>
    </source>
</evidence>
<keyword evidence="4" id="KW-0641">Proline biosynthesis</keyword>
<dbReference type="PANTHER" id="PTHR11063:SF8">
    <property type="entry name" value="DELTA-1-PYRROLINE-5-CARBOXYLATE SYNTHASE"/>
    <property type="match status" value="1"/>
</dbReference>
<organism evidence="10 12">
    <name type="scientific">Volvox reticuliferus</name>
    <dbReference type="NCBI Taxonomy" id="1737510"/>
    <lineage>
        <taxon>Eukaryota</taxon>
        <taxon>Viridiplantae</taxon>
        <taxon>Chlorophyta</taxon>
        <taxon>core chlorophytes</taxon>
        <taxon>Chlorophyceae</taxon>
        <taxon>CS clade</taxon>
        <taxon>Chlamydomonadales</taxon>
        <taxon>Volvocaceae</taxon>
        <taxon>Volvox</taxon>
    </lineage>
</organism>
<reference evidence="10" key="1">
    <citation type="journal article" date="2021" name="Proc. Natl. Acad. Sci. U.S.A.">
        <title>Three genomes in the algal genus Volvox reveal the fate of a haploid sex-determining region after a transition to homothallism.</title>
        <authorList>
            <person name="Yamamoto K."/>
            <person name="Hamaji T."/>
            <person name="Kawai-Toyooka H."/>
            <person name="Matsuzaki R."/>
            <person name="Takahashi F."/>
            <person name="Nishimura Y."/>
            <person name="Kawachi M."/>
            <person name="Noguchi H."/>
            <person name="Minakuchi Y."/>
            <person name="Umen J.G."/>
            <person name="Toyoda A."/>
            <person name="Nozaki H."/>
        </authorList>
    </citation>
    <scope>NUCLEOTIDE SEQUENCE</scope>
    <source>
        <strain evidence="11">NIES-3785</strain>
        <strain evidence="10">NIES-3786</strain>
    </source>
</reference>
<dbReference type="NCBIfam" id="NF001221">
    <property type="entry name" value="PRK00197.1"/>
    <property type="match status" value="1"/>
</dbReference>
<evidence type="ECO:0000256" key="6">
    <source>
        <dbReference type="ARBA" id="ARBA00023002"/>
    </source>
</evidence>
<comment type="caution">
    <text evidence="10">The sequence shown here is derived from an EMBL/GenBank/DDBJ whole genome shotgun (WGS) entry which is preliminary data.</text>
</comment>
<dbReference type="Pfam" id="PF00171">
    <property type="entry name" value="Aldedh"/>
    <property type="match status" value="1"/>
</dbReference>
<gene>
    <name evidence="10" type="ORF">Vretifemale_16762</name>
    <name evidence="11" type="ORF">Vretimale_16950</name>
</gene>
<dbReference type="SUPFAM" id="SSF53720">
    <property type="entry name" value="ALDH-like"/>
    <property type="match status" value="1"/>
</dbReference>
<evidence type="ECO:0000259" key="9">
    <source>
        <dbReference type="Pfam" id="PF00171"/>
    </source>
</evidence>
<dbReference type="InterPro" id="IPR016161">
    <property type="entry name" value="Ald_DH/histidinol_DH"/>
</dbReference>
<dbReference type="InterPro" id="IPR016163">
    <property type="entry name" value="Ald_DH_C"/>
</dbReference>
<sequence>MGGILVDRFGKPIAFREVVAAVRKITVQVAISSVAKQDGNGLSLALLGTLADQLQLLASLGYELQLVLSGDKAASEKAGHAVLNLLKLKEPVVDVSVEQTPEEAVLATGAAKAFGAGLLVYLSALRGVEAAEGRVARVYQPAREGAAAVPPAPIVSAAWAAASSPDGCPVVLAALNEPDVLLRLAAGQEVGTLVDPAMAAAASGSKAAAAASSARDMAVRARAASRKLQAMSSQERSAALLRVADALVAAQEDILKANALDVSEATGRISDSLLQRLVLKPAKIAQLAEGIRAIAAQEEPLGKLLRKVEVAEGLILDKVTVPIGVLLVIFEARPDALPQIASLALRSGNGLLLKGGKEATHSNAALHKVIVDAIGPDLGPDLIALVTSREEIESLLALDDVVDLVIPRGSNALVSHIKRNTRIPVLGHADGICHLYVDEAADLDTAIRILLDAKTDYPAACNAVEKVLVHKSWADKGGLKAVQEALQKAGVKVHVGDSLKNVLPDLPVAPAARHEYSALAVTLELVDSMEAAIDHIHKYGSAHTDCIVTNDGARAEAFLRGVDSACVFHNASTRFADGFRFGLGAEVGISTSRIHARGPVGVEGLLTTKWVLRGDGHIVAKDTGVQFTHRTLTEVADSGTSSEAQHGGRRKHGGGPRCVIM</sequence>
<dbReference type="InterPro" id="IPR020593">
    <property type="entry name" value="G-glutamylP_reductase_CS"/>
</dbReference>
<comment type="pathway">
    <text evidence="1">Amino-acid biosynthesis; L-proline biosynthesis; L-glutamate 5-semialdehyde from L-glutamate: step 2/2.</text>
</comment>
<dbReference type="GO" id="GO:0004350">
    <property type="term" value="F:glutamate-5-semialdehyde dehydrogenase activity"/>
    <property type="evidence" value="ECO:0007669"/>
    <property type="project" value="UniProtKB-EC"/>
</dbReference>
<keyword evidence="3" id="KW-0028">Amino-acid biosynthesis</keyword>
<evidence type="ECO:0000256" key="3">
    <source>
        <dbReference type="ARBA" id="ARBA00022605"/>
    </source>
</evidence>
<dbReference type="Proteomes" id="UP000747110">
    <property type="component" value="Unassembled WGS sequence"/>
</dbReference>
<dbReference type="Gene3D" id="3.40.309.10">
    <property type="entry name" value="Aldehyde Dehydrogenase, Chain A, domain 2"/>
    <property type="match status" value="1"/>
</dbReference>
<keyword evidence="12" id="KW-1185">Reference proteome</keyword>
<dbReference type="InterPro" id="IPR016162">
    <property type="entry name" value="Ald_DH_N"/>
</dbReference>
<dbReference type="UniPathway" id="UPA00098">
    <property type="reaction ID" value="UER00360"/>
</dbReference>
<dbReference type="CDD" id="cd07079">
    <property type="entry name" value="ALDH_F18-19_ProA-GPR"/>
    <property type="match status" value="1"/>
</dbReference>
<dbReference type="SUPFAM" id="SSF53633">
    <property type="entry name" value="Carbamate kinase-like"/>
    <property type="match status" value="1"/>
</dbReference>
<dbReference type="InterPro" id="IPR000965">
    <property type="entry name" value="GPR_dom"/>
</dbReference>
<dbReference type="AlphaFoldDB" id="A0A8J4CXL7"/>
<dbReference type="Proteomes" id="UP000722791">
    <property type="component" value="Unassembled WGS sequence"/>
</dbReference>
<protein>
    <recommendedName>
        <fullName evidence="2">glutamate-5-semialdehyde dehydrogenase</fullName>
        <ecNumber evidence="2">1.2.1.41</ecNumber>
    </recommendedName>
</protein>
<dbReference type="HAMAP" id="MF_00412">
    <property type="entry name" value="ProA"/>
    <property type="match status" value="1"/>
</dbReference>
<evidence type="ECO:0000256" key="1">
    <source>
        <dbReference type="ARBA" id="ARBA00004985"/>
    </source>
</evidence>
<dbReference type="InterPro" id="IPR036393">
    <property type="entry name" value="AceGlu_kinase-like_sf"/>
</dbReference>
<dbReference type="OrthoDB" id="1934954at2759"/>
<keyword evidence="6" id="KW-0560">Oxidoreductase</keyword>
<evidence type="ECO:0000256" key="4">
    <source>
        <dbReference type="ARBA" id="ARBA00022650"/>
    </source>
</evidence>
<feature type="domain" description="Aldehyde dehydrogenase" evidence="9">
    <location>
        <begin position="194"/>
        <end position="500"/>
    </location>
</feature>
<evidence type="ECO:0000313" key="12">
    <source>
        <dbReference type="Proteomes" id="UP000747110"/>
    </source>
</evidence>
<dbReference type="EMBL" id="BNCP01000047">
    <property type="protein sequence ID" value="GIL88830.1"/>
    <property type="molecule type" value="Genomic_DNA"/>
</dbReference>
<name>A0A8J4CXL7_9CHLO</name>
<dbReference type="GO" id="GO:0055129">
    <property type="term" value="P:L-proline biosynthetic process"/>
    <property type="evidence" value="ECO:0007669"/>
    <property type="project" value="UniProtKB-UniPathway"/>
</dbReference>
<dbReference type="EC" id="1.2.1.41" evidence="2"/>
<dbReference type="PANTHER" id="PTHR11063">
    <property type="entry name" value="GLUTAMATE SEMIALDEHYDE DEHYDROGENASE"/>
    <property type="match status" value="1"/>
</dbReference>
<comment type="catalytic activity">
    <reaction evidence="7">
        <text>L-glutamate 5-semialdehyde + phosphate + NADP(+) = L-glutamyl 5-phosphate + NADPH + H(+)</text>
        <dbReference type="Rhea" id="RHEA:19541"/>
        <dbReference type="ChEBI" id="CHEBI:15378"/>
        <dbReference type="ChEBI" id="CHEBI:43474"/>
        <dbReference type="ChEBI" id="CHEBI:57783"/>
        <dbReference type="ChEBI" id="CHEBI:58066"/>
        <dbReference type="ChEBI" id="CHEBI:58274"/>
        <dbReference type="ChEBI" id="CHEBI:58349"/>
        <dbReference type="EC" id="1.2.1.41"/>
    </reaction>
</comment>